<sequence>MVEQNWQQIDGLQQRVYQLMTSQSGKQFVEIPYKPGPPDGDRYPDFTNYMFEEVQIASMTGLAEKHIEPPEIGDFSKAWEQLEEENGSGYVDSEYGIIKRVKGEREGSFPDKSPRGYTWHHVQEGEKLQLVDKNVHAIFTHKGGASISRD</sequence>
<dbReference type="EMBL" id="AMZO01000025">
    <property type="protein sequence ID" value="ELR64587.1"/>
    <property type="molecule type" value="Genomic_DNA"/>
</dbReference>
<dbReference type="RefSeq" id="WP_007467923.1">
    <property type="nucleotide sequence ID" value="NZ_AMZO01000025.1"/>
</dbReference>
<dbReference type="PATRIC" id="fig|1056511.3.peg.3475"/>
<name>L8JAX4_9GAMM</name>
<accession>L8JAX4</accession>
<dbReference type="AlphaFoldDB" id="L8JAX4"/>
<dbReference type="OrthoDB" id="9815414at2"/>
<protein>
    <recommendedName>
        <fullName evidence="3">HNH endonuclease</fullName>
    </recommendedName>
</protein>
<keyword evidence="2" id="KW-1185">Reference proteome</keyword>
<evidence type="ECO:0000313" key="2">
    <source>
        <dbReference type="Proteomes" id="UP000011134"/>
    </source>
</evidence>
<reference evidence="1 2" key="1">
    <citation type="submission" date="2012-12" db="EMBL/GenBank/DDBJ databases">
        <title>Genome Assembly of Photobacterium sp. AK15.</title>
        <authorList>
            <person name="Khatri I."/>
            <person name="Vaidya B."/>
            <person name="Srinivas T.N.R."/>
            <person name="Subramanian S."/>
            <person name="Pinnaka A."/>
        </authorList>
    </citation>
    <scope>NUCLEOTIDE SEQUENCE [LARGE SCALE GENOMIC DNA]</scope>
    <source>
        <strain evidence="1 2">AK15</strain>
    </source>
</reference>
<proteinExistence type="predicted"/>
<organism evidence="1 2">
    <name type="scientific">Photobacterium marinum</name>
    <dbReference type="NCBI Taxonomy" id="1056511"/>
    <lineage>
        <taxon>Bacteria</taxon>
        <taxon>Pseudomonadati</taxon>
        <taxon>Pseudomonadota</taxon>
        <taxon>Gammaproteobacteria</taxon>
        <taxon>Vibrionales</taxon>
        <taxon>Vibrionaceae</taxon>
        <taxon>Photobacterium</taxon>
    </lineage>
</organism>
<evidence type="ECO:0008006" key="3">
    <source>
        <dbReference type="Google" id="ProtNLM"/>
    </source>
</evidence>
<comment type="caution">
    <text evidence="1">The sequence shown here is derived from an EMBL/GenBank/DDBJ whole genome shotgun (WGS) entry which is preliminary data.</text>
</comment>
<dbReference type="Pfam" id="PF14414">
    <property type="entry name" value="WHH"/>
    <property type="match status" value="1"/>
</dbReference>
<dbReference type="Proteomes" id="UP000011134">
    <property type="component" value="Unassembled WGS sequence"/>
</dbReference>
<gene>
    <name evidence="1" type="ORF">C942_02400</name>
</gene>
<evidence type="ECO:0000313" key="1">
    <source>
        <dbReference type="EMBL" id="ELR64587.1"/>
    </source>
</evidence>
<dbReference type="InterPro" id="IPR032869">
    <property type="entry name" value="WHH_dom_containing"/>
</dbReference>